<comment type="caution">
    <text evidence="4">The sequence shown here is derived from an EMBL/GenBank/DDBJ whole genome shotgun (WGS) entry which is preliminary data.</text>
</comment>
<feature type="domain" description="Metallo-beta-lactamase" evidence="3">
    <location>
        <begin position="7"/>
        <end position="196"/>
    </location>
</feature>
<evidence type="ECO:0000313" key="5">
    <source>
        <dbReference type="Proteomes" id="UP000249590"/>
    </source>
</evidence>
<accession>A0A8B2NKU6</accession>
<evidence type="ECO:0000256" key="1">
    <source>
        <dbReference type="ARBA" id="ARBA00022801"/>
    </source>
</evidence>
<dbReference type="SMART" id="SM00849">
    <property type="entry name" value="Lactamase_B"/>
    <property type="match status" value="1"/>
</dbReference>
<evidence type="ECO:0000313" key="4">
    <source>
        <dbReference type="EMBL" id="RAH96947.1"/>
    </source>
</evidence>
<organism evidence="4 5">
    <name type="scientific">Acuticoccus sediminis</name>
    <dbReference type="NCBI Taxonomy" id="2184697"/>
    <lineage>
        <taxon>Bacteria</taxon>
        <taxon>Pseudomonadati</taxon>
        <taxon>Pseudomonadota</taxon>
        <taxon>Alphaproteobacteria</taxon>
        <taxon>Hyphomicrobiales</taxon>
        <taxon>Amorphaceae</taxon>
        <taxon>Acuticoccus</taxon>
    </lineage>
</organism>
<comment type="similarity">
    <text evidence="2">Belongs to the UPF0173 family.</text>
</comment>
<dbReference type="AlphaFoldDB" id="A0A8B2NKU6"/>
<dbReference type="Gene3D" id="3.60.15.10">
    <property type="entry name" value="Ribonuclease Z/Hydroxyacylglutathione hydrolase-like"/>
    <property type="match status" value="1"/>
</dbReference>
<dbReference type="PANTHER" id="PTHR43546">
    <property type="entry name" value="UPF0173 METAL-DEPENDENT HYDROLASE MJ1163-RELATED"/>
    <property type="match status" value="1"/>
</dbReference>
<dbReference type="SUPFAM" id="SSF56281">
    <property type="entry name" value="Metallo-hydrolase/oxidoreductase"/>
    <property type="match status" value="1"/>
</dbReference>
<proteinExistence type="inferred from homology"/>
<gene>
    <name evidence="4" type="ORF">DLJ53_30170</name>
</gene>
<dbReference type="HAMAP" id="MF_00457">
    <property type="entry name" value="UPF0173"/>
    <property type="match status" value="1"/>
</dbReference>
<dbReference type="OrthoDB" id="9789133at2"/>
<dbReference type="Proteomes" id="UP000249590">
    <property type="component" value="Unassembled WGS sequence"/>
</dbReference>
<dbReference type="NCBIfam" id="NF001911">
    <property type="entry name" value="PRK00685.1"/>
    <property type="match status" value="1"/>
</dbReference>
<keyword evidence="1 2" id="KW-0378">Hydrolase</keyword>
<evidence type="ECO:0000256" key="2">
    <source>
        <dbReference type="HAMAP-Rule" id="MF_00457"/>
    </source>
</evidence>
<keyword evidence="5" id="KW-1185">Reference proteome</keyword>
<reference evidence="4 5" key="1">
    <citation type="submission" date="2018-05" db="EMBL/GenBank/DDBJ databases">
        <title>Acuticoccus sediminis sp. nov., isolated from deep-sea sediment of Indian Ocean.</title>
        <authorList>
            <person name="Liu X."/>
            <person name="Lai Q."/>
            <person name="Du Y."/>
            <person name="Sun F."/>
            <person name="Zhang X."/>
            <person name="Wang S."/>
            <person name="Shao Z."/>
        </authorList>
    </citation>
    <scope>NUCLEOTIDE SEQUENCE [LARGE SCALE GENOMIC DNA]</scope>
    <source>
        <strain evidence="4 5">PTG4-2</strain>
    </source>
</reference>
<dbReference type="InterPro" id="IPR001279">
    <property type="entry name" value="Metallo-B-lactamas"/>
</dbReference>
<dbReference type="InterPro" id="IPR050114">
    <property type="entry name" value="UPF0173_UPF0282_UlaG_hydrolase"/>
</dbReference>
<dbReference type="EMBL" id="QHHQ01000010">
    <property type="protein sequence ID" value="RAH96947.1"/>
    <property type="molecule type" value="Genomic_DNA"/>
</dbReference>
<evidence type="ECO:0000259" key="3">
    <source>
        <dbReference type="SMART" id="SM00849"/>
    </source>
</evidence>
<protein>
    <recommendedName>
        <fullName evidence="2">UPF0173 metal-dependent hydrolase DLJ53_30170</fullName>
    </recommendedName>
</protein>
<dbReference type="GO" id="GO:0016787">
    <property type="term" value="F:hydrolase activity"/>
    <property type="evidence" value="ECO:0007669"/>
    <property type="project" value="UniProtKB-UniRule"/>
</dbReference>
<dbReference type="Pfam" id="PF13483">
    <property type="entry name" value="Lactamase_B_3"/>
    <property type="match status" value="1"/>
</dbReference>
<dbReference type="InterPro" id="IPR036866">
    <property type="entry name" value="RibonucZ/Hydroxyglut_hydro"/>
</dbReference>
<name>A0A8B2NKU6_9HYPH</name>
<sequence length="232" mass="24648">MQLTWYGHATFRLDIAGQSILIDPFLTGNPTWGKGWQEAADGITHILLTHGHGDHIGDTVPVAKATGATVVSSFDICNFVGRQGIEKVNPGNHGGTLDLGGVAVSFVNAFHSSGFDVDGSPVYLGNPLGFIITAPGEKTVYVMGDTGIFGDMGLYNEIWEPKVGLVPIGDRFTMGGKLAALACRKFFNFDTVVPCHYGTFPMLDQTPDTFLAELGDKAGIVTIPEVGKAFSL</sequence>
<dbReference type="PANTHER" id="PTHR43546:SF3">
    <property type="entry name" value="UPF0173 METAL-DEPENDENT HYDROLASE MJ1163"/>
    <property type="match status" value="1"/>
</dbReference>
<dbReference type="InterPro" id="IPR022877">
    <property type="entry name" value="UPF0173"/>
</dbReference>
<dbReference type="RefSeq" id="WP_111352054.1">
    <property type="nucleotide sequence ID" value="NZ_JAIWKD010000010.1"/>
</dbReference>